<evidence type="ECO:0000256" key="1">
    <source>
        <dbReference type="ARBA" id="ARBA00001954"/>
    </source>
</evidence>
<organism evidence="5 6">
    <name type="scientific">Aeromicrobium halocynthiae</name>
    <dbReference type="NCBI Taxonomy" id="560557"/>
    <lineage>
        <taxon>Bacteria</taxon>
        <taxon>Bacillati</taxon>
        <taxon>Actinomycetota</taxon>
        <taxon>Actinomycetes</taxon>
        <taxon>Propionibacteriales</taxon>
        <taxon>Nocardioidaceae</taxon>
        <taxon>Aeromicrobium</taxon>
    </lineage>
</organism>
<dbReference type="PROSITE" id="PS51184">
    <property type="entry name" value="JMJC"/>
    <property type="match status" value="1"/>
</dbReference>
<keyword evidence="2" id="KW-0479">Metal-binding</keyword>
<proteinExistence type="predicted"/>
<comment type="cofactor">
    <cofactor evidence="1">
        <name>Fe(2+)</name>
        <dbReference type="ChEBI" id="CHEBI:29033"/>
    </cofactor>
</comment>
<dbReference type="Proteomes" id="UP001501480">
    <property type="component" value="Unassembled WGS sequence"/>
</dbReference>
<feature type="domain" description="JmjC" evidence="4">
    <location>
        <begin position="118"/>
        <end position="266"/>
    </location>
</feature>
<sequence length="416" mass="44162">MTLSAVPRATGPDDTLVGAGGTALSRLVADPDRFAREDFGRRAVLTPAGDLPGGFSDLFGEAAVDELIAGRGLRTPFLRVAKDGSTLPASAFTSGGGVGAGIADQLDDTRLTQLFASGATLVLQALHRTWAPVGSFAGDLAAELGHPVQVNAYVTPPQSRGFDDHYDVHDVFVLQISGEKRWRIHEPVHPSPLRDQPWTDRRDDVAAAARTEPTIDEVLRPGDCLYLPRGYLHAATALGDVSTHLTFGVHTWTRRQLARDLLEVALADLAADEQVRASLPFGVDVADEADLGADLALVRERLHAAIDAVDDATIAARMSPRVDASARASGVGPLAQLRAAQDVGGASSRLELREHLRARIEGSRLVTRAGAVDLDEHSVEPVRVLLETGVLSIPAADERFADLARELLAAGVVRSV</sequence>
<keyword evidence="3" id="KW-0408">Iron</keyword>
<reference evidence="6" key="1">
    <citation type="journal article" date="2019" name="Int. J. Syst. Evol. Microbiol.">
        <title>The Global Catalogue of Microorganisms (GCM) 10K type strain sequencing project: providing services to taxonomists for standard genome sequencing and annotation.</title>
        <authorList>
            <consortium name="The Broad Institute Genomics Platform"/>
            <consortium name="The Broad Institute Genome Sequencing Center for Infectious Disease"/>
            <person name="Wu L."/>
            <person name="Ma J."/>
        </authorList>
    </citation>
    <scope>NUCLEOTIDE SEQUENCE [LARGE SCALE GENOMIC DNA]</scope>
    <source>
        <strain evidence="6">JCM 15749</strain>
    </source>
</reference>
<evidence type="ECO:0000313" key="6">
    <source>
        <dbReference type="Proteomes" id="UP001501480"/>
    </source>
</evidence>
<dbReference type="RefSeq" id="WP_344325393.1">
    <property type="nucleotide sequence ID" value="NZ_BAAAPY010000002.1"/>
</dbReference>
<dbReference type="Pfam" id="PF08007">
    <property type="entry name" value="JmjC_2"/>
    <property type="match status" value="1"/>
</dbReference>
<keyword evidence="6" id="KW-1185">Reference proteome</keyword>
<dbReference type="SUPFAM" id="SSF51197">
    <property type="entry name" value="Clavaminate synthase-like"/>
    <property type="match status" value="1"/>
</dbReference>
<accession>A0ABP5HGZ1</accession>
<dbReference type="Gene3D" id="2.60.120.650">
    <property type="entry name" value="Cupin"/>
    <property type="match status" value="1"/>
</dbReference>
<dbReference type="PANTHER" id="PTHR13096:SF9">
    <property type="entry name" value="BIFUNCTIONAL LYSINE-SPECIFIC DEMETHYLASE AND HISTIDYL-HYDROXYLASE"/>
    <property type="match status" value="1"/>
</dbReference>
<evidence type="ECO:0000313" key="5">
    <source>
        <dbReference type="EMBL" id="GAA2073910.1"/>
    </source>
</evidence>
<protein>
    <recommendedName>
        <fullName evidence="4">JmjC domain-containing protein</fullName>
    </recommendedName>
</protein>
<evidence type="ECO:0000256" key="2">
    <source>
        <dbReference type="ARBA" id="ARBA00022723"/>
    </source>
</evidence>
<dbReference type="InterPro" id="IPR003347">
    <property type="entry name" value="JmjC_dom"/>
</dbReference>
<name>A0ABP5HGZ1_9ACTN</name>
<dbReference type="PANTHER" id="PTHR13096">
    <property type="entry name" value="MINA53 MYC INDUCED NUCLEAR ANTIGEN"/>
    <property type="match status" value="1"/>
</dbReference>
<dbReference type="InterPro" id="IPR039994">
    <property type="entry name" value="NO66-like"/>
</dbReference>
<dbReference type="EMBL" id="BAAAPY010000002">
    <property type="protein sequence ID" value="GAA2073910.1"/>
    <property type="molecule type" value="Genomic_DNA"/>
</dbReference>
<evidence type="ECO:0000256" key="3">
    <source>
        <dbReference type="ARBA" id="ARBA00023004"/>
    </source>
</evidence>
<dbReference type="SMART" id="SM00558">
    <property type="entry name" value="JmjC"/>
    <property type="match status" value="1"/>
</dbReference>
<gene>
    <name evidence="5" type="ORF">GCM10009821_10440</name>
</gene>
<evidence type="ECO:0000259" key="4">
    <source>
        <dbReference type="PROSITE" id="PS51184"/>
    </source>
</evidence>
<comment type="caution">
    <text evidence="5">The sequence shown here is derived from an EMBL/GenBank/DDBJ whole genome shotgun (WGS) entry which is preliminary data.</text>
</comment>